<evidence type="ECO:0000256" key="7">
    <source>
        <dbReference type="ARBA" id="ARBA00023157"/>
    </source>
</evidence>
<evidence type="ECO:0000256" key="12">
    <source>
        <dbReference type="PIRSR" id="PIRSR601929-3"/>
    </source>
</evidence>
<evidence type="ECO:0000256" key="4">
    <source>
        <dbReference type="ARBA" id="ARBA00022525"/>
    </source>
</evidence>
<dbReference type="SMART" id="SM00835">
    <property type="entry name" value="Cupin_1"/>
    <property type="match status" value="1"/>
</dbReference>
<dbReference type="InParanoid" id="A0A061E7G5"/>
<dbReference type="Gramene" id="EOY00297">
    <property type="protein sequence ID" value="EOY00297"/>
    <property type="gene ID" value="TCM_047006"/>
</dbReference>
<evidence type="ECO:0000256" key="1">
    <source>
        <dbReference type="ARBA" id="ARBA00004271"/>
    </source>
</evidence>
<dbReference type="AlphaFoldDB" id="A0A061E7G5"/>
<organism evidence="15 16">
    <name type="scientific">Theobroma cacao</name>
    <name type="common">Cacao</name>
    <name type="synonym">Cocoa</name>
    <dbReference type="NCBI Taxonomy" id="3641"/>
    <lineage>
        <taxon>Eukaryota</taxon>
        <taxon>Viridiplantae</taxon>
        <taxon>Streptophyta</taxon>
        <taxon>Embryophyta</taxon>
        <taxon>Tracheophyta</taxon>
        <taxon>Spermatophyta</taxon>
        <taxon>Magnoliopsida</taxon>
        <taxon>eudicotyledons</taxon>
        <taxon>Gunneridae</taxon>
        <taxon>Pentapetalae</taxon>
        <taxon>rosids</taxon>
        <taxon>malvids</taxon>
        <taxon>Malvales</taxon>
        <taxon>Malvaceae</taxon>
        <taxon>Byttnerioideae</taxon>
        <taxon>Theobroma</taxon>
    </lineage>
</organism>
<comment type="subcellular location">
    <subcellularLocation>
        <location evidence="1 13">Secreted</location>
        <location evidence="1 13">Extracellular space</location>
        <location evidence="1 13">Apoplast</location>
    </subcellularLocation>
</comment>
<dbReference type="InterPro" id="IPR011051">
    <property type="entry name" value="RmlC_Cupin_sf"/>
</dbReference>
<feature type="binding site" evidence="10">
    <location>
        <position position="117"/>
    </location>
    <ligand>
        <name>oxalate</name>
        <dbReference type="ChEBI" id="CHEBI:30623"/>
    </ligand>
</feature>
<reference evidence="15 16" key="1">
    <citation type="journal article" date="2013" name="Genome Biol.">
        <title>The genome sequence of the most widely cultivated cacao type and its use to identify candidate genes regulating pod color.</title>
        <authorList>
            <person name="Motamayor J.C."/>
            <person name="Mockaitis K."/>
            <person name="Schmutz J."/>
            <person name="Haiminen N."/>
            <person name="Iii D.L."/>
            <person name="Cornejo O."/>
            <person name="Findley S.D."/>
            <person name="Zheng P."/>
            <person name="Utro F."/>
            <person name="Royaert S."/>
            <person name="Saski C."/>
            <person name="Jenkins J."/>
            <person name="Podicheti R."/>
            <person name="Zhao M."/>
            <person name="Scheffler B.E."/>
            <person name="Stack J.C."/>
            <person name="Feltus F.A."/>
            <person name="Mustiga G.M."/>
            <person name="Amores F."/>
            <person name="Phillips W."/>
            <person name="Marelli J.P."/>
            <person name="May G.D."/>
            <person name="Shapiro H."/>
            <person name="Ma J."/>
            <person name="Bustamante C.D."/>
            <person name="Schnell R.J."/>
            <person name="Main D."/>
            <person name="Gilbert D."/>
            <person name="Parida L."/>
            <person name="Kuhn D.N."/>
        </authorList>
    </citation>
    <scope>NUCLEOTIDE SEQUENCE [LARGE SCALE GENOMIC DNA]</scope>
    <source>
        <strain evidence="16">cv. Matina 1-6</strain>
    </source>
</reference>
<dbReference type="GO" id="GO:0009506">
    <property type="term" value="C:plasmodesma"/>
    <property type="evidence" value="ECO:0007669"/>
    <property type="project" value="UniProtKB-ARBA"/>
</dbReference>
<keyword evidence="4 13" id="KW-0964">Secreted</keyword>
<evidence type="ECO:0000256" key="2">
    <source>
        <dbReference type="ARBA" id="ARBA00007456"/>
    </source>
</evidence>
<evidence type="ECO:0000256" key="13">
    <source>
        <dbReference type="RuleBase" id="RU366015"/>
    </source>
</evidence>
<evidence type="ECO:0000259" key="14">
    <source>
        <dbReference type="SMART" id="SM00835"/>
    </source>
</evidence>
<gene>
    <name evidence="15" type="ORF">TCM_047006</name>
</gene>
<feature type="binding site" evidence="11">
    <location>
        <position position="156"/>
    </location>
    <ligand>
        <name>Mn(2+)</name>
        <dbReference type="ChEBI" id="CHEBI:29035"/>
    </ligand>
</feature>
<dbReference type="Gene3D" id="2.60.120.10">
    <property type="entry name" value="Jelly Rolls"/>
    <property type="match status" value="1"/>
</dbReference>
<dbReference type="PROSITE" id="PS00725">
    <property type="entry name" value="GERMIN"/>
    <property type="match status" value="1"/>
</dbReference>
<keyword evidence="9 10" id="KW-0464">Manganese</keyword>
<feature type="chain" id="PRO_5019619887" description="Germin-like protein" evidence="13">
    <location>
        <begin position="24"/>
        <end position="218"/>
    </location>
</feature>
<feature type="signal peptide" evidence="13">
    <location>
        <begin position="1"/>
        <end position="23"/>
    </location>
</feature>
<keyword evidence="7 12" id="KW-1015">Disulfide bond</keyword>
<dbReference type="GO" id="GO:2000280">
    <property type="term" value="P:regulation of root development"/>
    <property type="evidence" value="ECO:0007669"/>
    <property type="project" value="UniProtKB-ARBA"/>
</dbReference>
<evidence type="ECO:0000256" key="8">
    <source>
        <dbReference type="ARBA" id="ARBA00023180"/>
    </source>
</evidence>
<dbReference type="EMBL" id="CM001880">
    <property type="protein sequence ID" value="EOY00297.1"/>
    <property type="molecule type" value="Genomic_DNA"/>
</dbReference>
<dbReference type="GO" id="GO:0048046">
    <property type="term" value="C:apoplast"/>
    <property type="evidence" value="ECO:0007669"/>
    <property type="project" value="UniProtKB-SubCell"/>
</dbReference>
<feature type="binding site" evidence="11">
    <location>
        <position position="110"/>
    </location>
    <ligand>
        <name>Mn(2+)</name>
        <dbReference type="ChEBI" id="CHEBI:29035"/>
    </ligand>
</feature>
<dbReference type="Pfam" id="PF00190">
    <property type="entry name" value="Cupin_1"/>
    <property type="match status" value="1"/>
</dbReference>
<keyword evidence="8" id="KW-0325">Glycoprotein</keyword>
<evidence type="ECO:0000256" key="5">
    <source>
        <dbReference type="ARBA" id="ARBA00022723"/>
    </source>
</evidence>
<keyword evidence="6 13" id="KW-0732">Signal</keyword>
<feature type="domain" description="Cupin type-1" evidence="14">
    <location>
        <begin position="61"/>
        <end position="210"/>
    </location>
</feature>
<feature type="binding site" evidence="11">
    <location>
        <position position="117"/>
    </location>
    <ligand>
        <name>Mn(2+)</name>
        <dbReference type="ChEBI" id="CHEBI:29035"/>
    </ligand>
</feature>
<evidence type="ECO:0000256" key="11">
    <source>
        <dbReference type="PIRSR" id="PIRSR601929-2"/>
    </source>
</evidence>
<dbReference type="InterPro" id="IPR006045">
    <property type="entry name" value="Cupin_1"/>
</dbReference>
<keyword evidence="16" id="KW-1185">Reference proteome</keyword>
<protein>
    <recommendedName>
        <fullName evidence="13">Germin-like protein</fullName>
    </recommendedName>
</protein>
<feature type="binding site" evidence="10">
    <location>
        <position position="112"/>
    </location>
    <ligand>
        <name>oxalate</name>
        <dbReference type="ChEBI" id="CHEBI:30623"/>
    </ligand>
</feature>
<evidence type="ECO:0000313" key="15">
    <source>
        <dbReference type="EMBL" id="EOY00297.1"/>
    </source>
</evidence>
<keyword evidence="3 13" id="KW-0052">Apoplast</keyword>
<dbReference type="PANTHER" id="PTHR31238">
    <property type="entry name" value="GERMIN-LIKE PROTEIN SUBFAMILY 3 MEMBER 3"/>
    <property type="match status" value="1"/>
</dbReference>
<dbReference type="InterPro" id="IPR001929">
    <property type="entry name" value="Germin"/>
</dbReference>
<dbReference type="HOGENOM" id="CLU_015790_0_0_1"/>
<evidence type="ECO:0000256" key="10">
    <source>
        <dbReference type="PIRSR" id="PIRSR601929-1"/>
    </source>
</evidence>
<evidence type="ECO:0000256" key="9">
    <source>
        <dbReference type="ARBA" id="ARBA00023211"/>
    </source>
</evidence>
<dbReference type="SUPFAM" id="SSF51182">
    <property type="entry name" value="RmlC-like cupins"/>
    <property type="match status" value="1"/>
</dbReference>
<sequence>MSIGSLFLQLFLGLALLTGLAEPDPDPLQDFCVADAKSPFFLNGAPCLNPSLALSSHFTTSALTKPGNTKANPFGYNVTYLTLANLPGINTMGLTMSRQDLAPNGLNPLHSHPRASEVTICLQGALLVGFVDTSNRLFTQQLGPGDAFVFPRGLVHYVYNLDSRNALAISGFSSQNPGTQIASRAAFVSNPLIPDEVLEKAFQISKNDVAKIRKNLGG</sequence>
<dbReference type="GO" id="GO:0010497">
    <property type="term" value="P:plasmodesmata-mediated intercellular transport"/>
    <property type="evidence" value="ECO:0007669"/>
    <property type="project" value="UniProtKB-ARBA"/>
</dbReference>
<feature type="disulfide bond" evidence="12">
    <location>
        <begin position="32"/>
        <end position="47"/>
    </location>
</feature>
<keyword evidence="5 10" id="KW-0479">Metal-binding</keyword>
<dbReference type="eggNOG" id="ENOG502QQ4A">
    <property type="taxonomic scope" value="Eukaryota"/>
</dbReference>
<evidence type="ECO:0000313" key="16">
    <source>
        <dbReference type="Proteomes" id="UP000026915"/>
    </source>
</evidence>
<dbReference type="OMA" id="MIHFLYN"/>
<evidence type="ECO:0000256" key="3">
    <source>
        <dbReference type="ARBA" id="ARBA00022523"/>
    </source>
</evidence>
<dbReference type="PRINTS" id="PR00325">
    <property type="entry name" value="GERMIN"/>
</dbReference>
<dbReference type="InterPro" id="IPR014710">
    <property type="entry name" value="RmlC-like_jellyroll"/>
</dbReference>
<proteinExistence type="inferred from homology"/>
<comment type="similarity">
    <text evidence="2 13">Belongs to the germin family.</text>
</comment>
<accession>A0A061E7G5</accession>
<dbReference type="GO" id="GO:0030145">
    <property type="term" value="F:manganese ion binding"/>
    <property type="evidence" value="ECO:0007669"/>
    <property type="project" value="UniProtKB-UniRule"/>
</dbReference>
<dbReference type="FunCoup" id="A0A061E7G5">
    <property type="interactions" value="24"/>
</dbReference>
<name>A0A061E7G5_THECC</name>
<dbReference type="FunFam" id="2.60.120.10:FF:000025">
    <property type="entry name" value="germin-like protein subfamily 2 member 1"/>
    <property type="match status" value="1"/>
</dbReference>
<dbReference type="InterPro" id="IPR019780">
    <property type="entry name" value="Germin_Mn-BS"/>
</dbReference>
<feature type="binding site" evidence="10">
    <location>
        <position position="107"/>
    </location>
    <ligand>
        <name>oxalate</name>
        <dbReference type="ChEBI" id="CHEBI:30623"/>
    </ligand>
</feature>
<dbReference type="Proteomes" id="UP000026915">
    <property type="component" value="Chromosome 2"/>
</dbReference>
<dbReference type="CDD" id="cd02241">
    <property type="entry name" value="cupin_OxOx"/>
    <property type="match status" value="1"/>
</dbReference>
<evidence type="ECO:0000256" key="6">
    <source>
        <dbReference type="ARBA" id="ARBA00022729"/>
    </source>
</evidence>
<feature type="binding site" evidence="11">
    <location>
        <position position="112"/>
    </location>
    <ligand>
        <name>Mn(2+)</name>
        <dbReference type="ChEBI" id="CHEBI:29035"/>
    </ligand>
</feature>